<evidence type="ECO:0000313" key="1">
    <source>
        <dbReference type="EMBL" id="QHN65024.1"/>
    </source>
</evidence>
<evidence type="ECO:0000313" key="2">
    <source>
        <dbReference type="Proteomes" id="UP000464318"/>
    </source>
</evidence>
<dbReference type="KEGG" id="bcad:DBX24_03485"/>
<accession>A0A6P1QWE7</accession>
<dbReference type="EMBL" id="CP029149">
    <property type="protein sequence ID" value="QHN65024.1"/>
    <property type="molecule type" value="Genomic_DNA"/>
</dbReference>
<gene>
    <name evidence="1" type="ORF">DBX24_03485</name>
</gene>
<proteinExistence type="predicted"/>
<protein>
    <submittedName>
        <fullName evidence="1">Uncharacterized protein</fullName>
    </submittedName>
</protein>
<name>A0A6P1QWE7_9FLAO</name>
<reference evidence="1 2" key="1">
    <citation type="submission" date="2018-04" db="EMBL/GenBank/DDBJ databases">
        <title>Characteristic and Complete Genome Sequencing of A Novel Member of Infective Endocarditis Causative Bacteria: Bergeyella cardium QL-PH.</title>
        <authorList>
            <person name="Pan H."/>
            <person name="Sun E."/>
            <person name="Zhang Y."/>
        </authorList>
    </citation>
    <scope>NUCLEOTIDE SEQUENCE [LARGE SCALE GENOMIC DNA]</scope>
    <source>
        <strain evidence="1 2">HPQL</strain>
    </source>
</reference>
<dbReference type="AlphaFoldDB" id="A0A6P1QWE7"/>
<dbReference type="Proteomes" id="UP000464318">
    <property type="component" value="Chromosome"/>
</dbReference>
<dbReference type="OrthoDB" id="1244380at2"/>
<dbReference type="RefSeq" id="WP_160223997.1">
    <property type="nucleotide sequence ID" value="NZ_CP029149.1"/>
</dbReference>
<sequence length="239" mass="28109">MSKSIQVGIDHILSRAFYYWRKTLLYQFLSSVIYFSILLIVILFFAEKYGILDEYIRIINTYNNDRVQLQEDLIKLSQTSEYLHLALIILGVKAFLFPLQIGLLHIYRKIDLKEKYTASDLFIGYSGVNFFIFAGYYLFWYMLFSYGAPFVFLSVLWVLLTLFSAPLIFFMKQPLFRTIGINLKVMRVYFIPVIVCLLFSLVFRYSGALVFGVGILLTYFFSTAVVYSLYQTLFKEVRE</sequence>
<organism evidence="1 2">
    <name type="scientific">Bergeyella cardium</name>
    <dbReference type="NCBI Taxonomy" id="1585976"/>
    <lineage>
        <taxon>Bacteria</taxon>
        <taxon>Pseudomonadati</taxon>
        <taxon>Bacteroidota</taxon>
        <taxon>Flavobacteriia</taxon>
        <taxon>Flavobacteriales</taxon>
        <taxon>Weeksellaceae</taxon>
        <taxon>Bergeyella</taxon>
    </lineage>
</organism>
<keyword evidence="2" id="KW-1185">Reference proteome</keyword>